<protein>
    <submittedName>
        <fullName evidence="2">Uncharacterized protein</fullName>
    </submittedName>
</protein>
<accession>A0A7J7TJM1</accession>
<dbReference type="AlphaFoldDB" id="A0A7J7TJM1"/>
<evidence type="ECO:0000313" key="3">
    <source>
        <dbReference type="Proteomes" id="UP000527355"/>
    </source>
</evidence>
<evidence type="ECO:0000256" key="1">
    <source>
        <dbReference type="SAM" id="MobiDB-lite"/>
    </source>
</evidence>
<sequence length="138" mass="14977">MPQQEKGDLPASLPTSTSIRVCKGACLGHSGSLSPMPTSPPGPLSCSCQAMARIMPMSVNQENVFFLEKHCGSAYRPPKTPAMQFARSLTYSNPETYVPGFRGRKKQTCHRQAQRHREAKHAALSHTVTMGTGPNPVL</sequence>
<keyword evidence="3" id="KW-1185">Reference proteome</keyword>
<evidence type="ECO:0000313" key="2">
    <source>
        <dbReference type="EMBL" id="KAF6300573.1"/>
    </source>
</evidence>
<reference evidence="2 3" key="1">
    <citation type="journal article" date="2020" name="Nature">
        <title>Six reference-quality genomes reveal evolution of bat adaptations.</title>
        <authorList>
            <person name="Jebb D."/>
            <person name="Huang Z."/>
            <person name="Pippel M."/>
            <person name="Hughes G.M."/>
            <person name="Lavrichenko K."/>
            <person name="Devanna P."/>
            <person name="Winkler S."/>
            <person name="Jermiin L.S."/>
            <person name="Skirmuntt E.C."/>
            <person name="Katzourakis A."/>
            <person name="Burkitt-Gray L."/>
            <person name="Ray D.A."/>
            <person name="Sullivan K.A.M."/>
            <person name="Roscito J.G."/>
            <person name="Kirilenko B.M."/>
            <person name="Davalos L.M."/>
            <person name="Corthals A.P."/>
            <person name="Power M.L."/>
            <person name="Jones G."/>
            <person name="Ransome R.D."/>
            <person name="Dechmann D.K.N."/>
            <person name="Locatelli A.G."/>
            <person name="Puechmaille S.J."/>
            <person name="Fedrigo O."/>
            <person name="Jarvis E.D."/>
            <person name="Hiller M."/>
            <person name="Vernes S.C."/>
            <person name="Myers E.W."/>
            <person name="Teeling E.C."/>
        </authorList>
    </citation>
    <scope>NUCLEOTIDE SEQUENCE [LARGE SCALE GENOMIC DNA]</scope>
    <source>
        <strain evidence="2">MMyoMyo1</strain>
        <tissue evidence="2">Flight muscle</tissue>
    </source>
</reference>
<comment type="caution">
    <text evidence="2">The sequence shown here is derived from an EMBL/GenBank/DDBJ whole genome shotgun (WGS) entry which is preliminary data.</text>
</comment>
<gene>
    <name evidence="2" type="ORF">mMyoMyo1_009047</name>
</gene>
<feature type="region of interest" description="Disordered" evidence="1">
    <location>
        <begin position="119"/>
        <end position="138"/>
    </location>
</feature>
<organism evidence="2 3">
    <name type="scientific">Myotis myotis</name>
    <name type="common">Greater mouse-eared bat</name>
    <name type="synonym">Vespertilio myotis</name>
    <dbReference type="NCBI Taxonomy" id="51298"/>
    <lineage>
        <taxon>Eukaryota</taxon>
        <taxon>Metazoa</taxon>
        <taxon>Chordata</taxon>
        <taxon>Craniata</taxon>
        <taxon>Vertebrata</taxon>
        <taxon>Euteleostomi</taxon>
        <taxon>Mammalia</taxon>
        <taxon>Eutheria</taxon>
        <taxon>Laurasiatheria</taxon>
        <taxon>Chiroptera</taxon>
        <taxon>Yangochiroptera</taxon>
        <taxon>Vespertilionidae</taxon>
        <taxon>Myotis</taxon>
    </lineage>
</organism>
<name>A0A7J7TJM1_MYOMY</name>
<dbReference type="Proteomes" id="UP000527355">
    <property type="component" value="Unassembled WGS sequence"/>
</dbReference>
<dbReference type="EMBL" id="JABWUV010000016">
    <property type="protein sequence ID" value="KAF6300573.1"/>
    <property type="molecule type" value="Genomic_DNA"/>
</dbReference>
<proteinExistence type="predicted"/>